<dbReference type="KEGG" id="des:DSOUD_0052"/>
<dbReference type="SUPFAM" id="SSF52172">
    <property type="entry name" value="CheY-like"/>
    <property type="match status" value="1"/>
</dbReference>
<gene>
    <name evidence="7" type="ORF">DSOUD_0052</name>
</gene>
<dbReference type="SMART" id="SM00065">
    <property type="entry name" value="GAF"/>
    <property type="match status" value="1"/>
</dbReference>
<proteinExistence type="predicted"/>
<dbReference type="PROSITE" id="PS50110">
    <property type="entry name" value="RESPONSE_REGULATORY"/>
    <property type="match status" value="1"/>
</dbReference>
<evidence type="ECO:0000256" key="1">
    <source>
        <dbReference type="ARBA" id="ARBA00022553"/>
    </source>
</evidence>
<keyword evidence="7" id="KW-0238">DNA-binding</keyword>
<keyword evidence="3" id="KW-0418">Kinase</keyword>
<evidence type="ECO:0000256" key="3">
    <source>
        <dbReference type="ARBA" id="ARBA00022777"/>
    </source>
</evidence>
<sequence length="455" mass="50816">MSTILLVDDVDLFLQLEKSFLEDSGHQIATASSGEEALSRLDEVRPELMLLDLYMPGINGDEVCRRLRAPGPWQELPVIMVTAAGKDEEILKCLEAGCDDYLTKPVNKKDLVDKVQRLLGRSKVRKTLRAAVSLPVQITHGRKTLETRACDLSENGIFLKSADLFPQGSPVELGITFPDGRHLSLRGKVVRVVEGAEGGMGIYFVHPDPEWLLALRHLVATDPRAEPVPPPLSGRPVEVRLEHLEHQNSRAREENRLLQLRIAELEEENQDFAGQLIHTEEVNNNLTNLYIASTRLHSQLNRTQVIAIIKEVVINFVGAEKFALLLFDREARQLCYETGEGFEESPFPRVTAGEGLLGEVAAGGESYFQEGSVSEGSDDPLVPLAAIPLMIHGESMGVLAIYRLFIQKESFQQVDFQLFSMMAEHAATALFSSTLYEESERKRQTYRGFMDLILK</sequence>
<name>A0A0M3QES8_9BACT</name>
<dbReference type="InterPro" id="IPR003018">
    <property type="entry name" value="GAF"/>
</dbReference>
<dbReference type="SUPFAM" id="SSF141371">
    <property type="entry name" value="PilZ domain-like"/>
    <property type="match status" value="1"/>
</dbReference>
<dbReference type="Pfam" id="PF00072">
    <property type="entry name" value="Response_reg"/>
    <property type="match status" value="1"/>
</dbReference>
<dbReference type="PATRIC" id="fig|1603606.3.peg.60"/>
<keyword evidence="2" id="KW-0808">Transferase</keyword>
<evidence type="ECO:0000313" key="8">
    <source>
        <dbReference type="Proteomes" id="UP000057158"/>
    </source>
</evidence>
<dbReference type="Pfam" id="PF07238">
    <property type="entry name" value="PilZ"/>
    <property type="match status" value="1"/>
</dbReference>
<evidence type="ECO:0000313" key="7">
    <source>
        <dbReference type="EMBL" id="ALC14853.1"/>
    </source>
</evidence>
<feature type="domain" description="Response regulatory" evidence="6">
    <location>
        <begin position="3"/>
        <end position="119"/>
    </location>
</feature>
<dbReference type="STRING" id="1603606.DSOUD_0052"/>
<dbReference type="InterPro" id="IPR001789">
    <property type="entry name" value="Sig_transdc_resp-reg_receiver"/>
</dbReference>
<evidence type="ECO:0000259" key="6">
    <source>
        <dbReference type="PROSITE" id="PS50110"/>
    </source>
</evidence>
<protein>
    <submittedName>
        <fullName evidence="7">DNA-binding response regulator, OmpR family</fullName>
    </submittedName>
</protein>
<dbReference type="Gene3D" id="3.40.50.2300">
    <property type="match status" value="1"/>
</dbReference>
<keyword evidence="5" id="KW-0175">Coiled coil</keyword>
<dbReference type="Gene3D" id="3.30.450.40">
    <property type="match status" value="1"/>
</dbReference>
<feature type="modified residue" description="4-aspartylphosphate" evidence="4">
    <location>
        <position position="52"/>
    </location>
</feature>
<dbReference type="RefSeq" id="WP_053549114.1">
    <property type="nucleotide sequence ID" value="NZ_CP010802.1"/>
</dbReference>
<evidence type="ECO:0000256" key="5">
    <source>
        <dbReference type="SAM" id="Coils"/>
    </source>
</evidence>
<dbReference type="GO" id="GO:0003677">
    <property type="term" value="F:DNA binding"/>
    <property type="evidence" value="ECO:0007669"/>
    <property type="project" value="UniProtKB-KW"/>
</dbReference>
<dbReference type="SUPFAM" id="SSF55781">
    <property type="entry name" value="GAF domain-like"/>
    <property type="match status" value="1"/>
</dbReference>
<feature type="coiled-coil region" evidence="5">
    <location>
        <begin position="241"/>
        <end position="282"/>
    </location>
</feature>
<dbReference type="InterPro" id="IPR011006">
    <property type="entry name" value="CheY-like_superfamily"/>
</dbReference>
<dbReference type="Pfam" id="PF13185">
    <property type="entry name" value="GAF_2"/>
    <property type="match status" value="1"/>
</dbReference>
<accession>A0A0M3QES8</accession>
<dbReference type="InterPro" id="IPR029016">
    <property type="entry name" value="GAF-like_dom_sf"/>
</dbReference>
<dbReference type="AlphaFoldDB" id="A0A0M3QES8"/>
<dbReference type="PANTHER" id="PTHR44591">
    <property type="entry name" value="STRESS RESPONSE REGULATOR PROTEIN 1"/>
    <property type="match status" value="1"/>
</dbReference>
<dbReference type="SMART" id="SM00448">
    <property type="entry name" value="REC"/>
    <property type="match status" value="1"/>
</dbReference>
<keyword evidence="1 4" id="KW-0597">Phosphoprotein</keyword>
<dbReference type="InterPro" id="IPR009875">
    <property type="entry name" value="PilZ_domain"/>
</dbReference>
<evidence type="ECO:0000256" key="2">
    <source>
        <dbReference type="ARBA" id="ARBA00022679"/>
    </source>
</evidence>
<dbReference type="GO" id="GO:0035438">
    <property type="term" value="F:cyclic-di-GMP binding"/>
    <property type="evidence" value="ECO:0007669"/>
    <property type="project" value="InterPro"/>
</dbReference>
<dbReference type="Proteomes" id="UP000057158">
    <property type="component" value="Chromosome"/>
</dbReference>
<keyword evidence="8" id="KW-1185">Reference proteome</keyword>
<dbReference type="EMBL" id="CP010802">
    <property type="protein sequence ID" value="ALC14853.1"/>
    <property type="molecule type" value="Genomic_DNA"/>
</dbReference>
<dbReference type="InterPro" id="IPR050595">
    <property type="entry name" value="Bact_response_regulator"/>
</dbReference>
<reference evidence="7 8" key="1">
    <citation type="submission" date="2015-07" db="EMBL/GenBank/DDBJ databases">
        <title>Isolation and Genomic Characterization of a Novel Halophilic Metal-Reducing Deltaproteobacterium from the Deep Subsurface.</title>
        <authorList>
            <person name="Badalamenti J.P."/>
            <person name="Summers Z.M."/>
            <person name="Gralnick J.A."/>
            <person name="Bond D.R."/>
        </authorList>
    </citation>
    <scope>NUCLEOTIDE SEQUENCE [LARGE SCALE GENOMIC DNA]</scope>
    <source>
        <strain evidence="7 8">WTL</strain>
    </source>
</reference>
<evidence type="ECO:0000256" key="4">
    <source>
        <dbReference type="PROSITE-ProRule" id="PRU00169"/>
    </source>
</evidence>
<dbReference type="GO" id="GO:0000160">
    <property type="term" value="P:phosphorelay signal transduction system"/>
    <property type="evidence" value="ECO:0007669"/>
    <property type="project" value="InterPro"/>
</dbReference>
<dbReference type="Gene3D" id="2.40.10.220">
    <property type="entry name" value="predicted glycosyltransferase like domains"/>
    <property type="match status" value="1"/>
</dbReference>
<dbReference type="PANTHER" id="PTHR44591:SF3">
    <property type="entry name" value="RESPONSE REGULATORY DOMAIN-CONTAINING PROTEIN"/>
    <property type="match status" value="1"/>
</dbReference>
<organism evidence="7 8">
    <name type="scientific">Desulfuromonas soudanensis</name>
    <dbReference type="NCBI Taxonomy" id="1603606"/>
    <lineage>
        <taxon>Bacteria</taxon>
        <taxon>Pseudomonadati</taxon>
        <taxon>Thermodesulfobacteriota</taxon>
        <taxon>Desulfuromonadia</taxon>
        <taxon>Desulfuromonadales</taxon>
        <taxon>Desulfuromonadaceae</taxon>
        <taxon>Desulfuromonas</taxon>
    </lineage>
</organism>
<dbReference type="GO" id="GO:0016301">
    <property type="term" value="F:kinase activity"/>
    <property type="evidence" value="ECO:0007669"/>
    <property type="project" value="UniProtKB-KW"/>
</dbReference>